<feature type="domain" description="Thioredoxin" evidence="1">
    <location>
        <begin position="1"/>
        <end position="105"/>
    </location>
</feature>
<evidence type="ECO:0000313" key="3">
    <source>
        <dbReference type="Proteomes" id="UP000035159"/>
    </source>
</evidence>
<dbReference type="InterPro" id="IPR013766">
    <property type="entry name" value="Thioredoxin_domain"/>
</dbReference>
<dbReference type="PATRIC" id="fig|1330330.3.peg.1364"/>
<dbReference type="CDD" id="cd02947">
    <property type="entry name" value="TRX_family"/>
    <property type="match status" value="1"/>
</dbReference>
<dbReference type="Pfam" id="PF00085">
    <property type="entry name" value="Thioredoxin"/>
    <property type="match status" value="1"/>
</dbReference>
<accession>A0A0G2Z9L0</accession>
<dbReference type="STRING" id="1330330.IX53_06730"/>
<dbReference type="Gene3D" id="3.40.30.10">
    <property type="entry name" value="Glutaredoxin"/>
    <property type="match status" value="1"/>
</dbReference>
<proteinExistence type="predicted"/>
<dbReference type="EMBL" id="CP011232">
    <property type="protein sequence ID" value="AKI98305.1"/>
    <property type="molecule type" value="Genomic_DNA"/>
</dbReference>
<name>A0A0G2Z9L0_9BACT</name>
<dbReference type="PANTHER" id="PTHR45663">
    <property type="entry name" value="GEO12009P1"/>
    <property type="match status" value="1"/>
</dbReference>
<gene>
    <name evidence="2" type="ORF">IX53_06730</name>
</gene>
<dbReference type="GO" id="GO:0015035">
    <property type="term" value="F:protein-disulfide reductase activity"/>
    <property type="evidence" value="ECO:0007669"/>
    <property type="project" value="TreeGrafter"/>
</dbReference>
<dbReference type="InterPro" id="IPR036249">
    <property type="entry name" value="Thioredoxin-like_sf"/>
</dbReference>
<sequence>MKEVSFLELKNEMNEGLVLIEVFTPTCGVCTAVQKKLQGIEEDYPEWKFYSINMLENPEVSGEFTVFTVPTVIVFHNGKELNRWARNFGMGQITDYLDRVMEMLL</sequence>
<protein>
    <recommendedName>
        <fullName evidence="1">Thioredoxin domain-containing protein</fullName>
    </recommendedName>
</protein>
<dbReference type="SUPFAM" id="SSF52833">
    <property type="entry name" value="Thioredoxin-like"/>
    <property type="match status" value="1"/>
</dbReference>
<reference evidence="2 3" key="1">
    <citation type="submission" date="2015-04" db="EMBL/GenBank/DDBJ databases">
        <title>Complete Genome Sequence of Kosmotoga pacifica SLHLJ1.</title>
        <authorList>
            <person name="Jiang L.J."/>
            <person name="Shao Z.Z."/>
            <person name="Jebbar M."/>
        </authorList>
    </citation>
    <scope>NUCLEOTIDE SEQUENCE [LARGE SCALE GENOMIC DNA]</scope>
    <source>
        <strain evidence="2 3">SLHLJ1</strain>
    </source>
</reference>
<dbReference type="PANTHER" id="PTHR45663:SF28">
    <property type="entry name" value="THIOREDOXIN DOMAIN-CONTAINING PROTEIN"/>
    <property type="match status" value="1"/>
</dbReference>
<dbReference type="AlphaFoldDB" id="A0A0G2Z9L0"/>
<keyword evidence="3" id="KW-1185">Reference proteome</keyword>
<dbReference type="KEGG" id="kpf:IX53_06730"/>
<organism evidence="2 3">
    <name type="scientific">Kosmotoga pacifica</name>
    <dbReference type="NCBI Taxonomy" id="1330330"/>
    <lineage>
        <taxon>Bacteria</taxon>
        <taxon>Thermotogati</taxon>
        <taxon>Thermotogota</taxon>
        <taxon>Thermotogae</taxon>
        <taxon>Kosmotogales</taxon>
        <taxon>Kosmotogaceae</taxon>
        <taxon>Kosmotoga</taxon>
    </lineage>
</organism>
<evidence type="ECO:0000259" key="1">
    <source>
        <dbReference type="PROSITE" id="PS51352"/>
    </source>
</evidence>
<evidence type="ECO:0000313" key="2">
    <source>
        <dbReference type="EMBL" id="AKI98305.1"/>
    </source>
</evidence>
<dbReference type="Proteomes" id="UP000035159">
    <property type="component" value="Chromosome"/>
</dbReference>
<dbReference type="GO" id="GO:0005737">
    <property type="term" value="C:cytoplasm"/>
    <property type="evidence" value="ECO:0007669"/>
    <property type="project" value="TreeGrafter"/>
</dbReference>
<dbReference type="PROSITE" id="PS51352">
    <property type="entry name" value="THIOREDOXIN_2"/>
    <property type="match status" value="1"/>
</dbReference>